<accession>A0A8J5SCC2</accession>
<comment type="caution">
    <text evidence="7">The sequence shown here is derived from an EMBL/GenBank/DDBJ whole genome shotgun (WGS) entry which is preliminary data.</text>
</comment>
<dbReference type="SMART" id="SM01332">
    <property type="entry name" value="Cyclin_C"/>
    <property type="match status" value="1"/>
</dbReference>
<keyword evidence="3" id="KW-0195">Cyclin</keyword>
<dbReference type="InterPro" id="IPR013763">
    <property type="entry name" value="Cyclin-like_dom"/>
</dbReference>
<evidence type="ECO:0000313" key="8">
    <source>
        <dbReference type="Proteomes" id="UP000729402"/>
    </source>
</evidence>
<dbReference type="OrthoDB" id="5590282at2759"/>
<dbReference type="PANTHER" id="PTHR10177">
    <property type="entry name" value="CYCLINS"/>
    <property type="match status" value="1"/>
</dbReference>
<evidence type="ECO:0008006" key="9">
    <source>
        <dbReference type="Google" id="ProtNLM"/>
    </source>
</evidence>
<proteinExistence type="inferred from homology"/>
<feature type="domain" description="Cyclin C-terminal" evidence="6">
    <location>
        <begin position="23"/>
        <end position="141"/>
    </location>
</feature>
<dbReference type="InterPro" id="IPR004367">
    <property type="entry name" value="Cyclin_C-dom"/>
</dbReference>
<dbReference type="EMBL" id="JAAALK010000286">
    <property type="protein sequence ID" value="KAG8062738.1"/>
    <property type="molecule type" value="Genomic_DNA"/>
</dbReference>
<gene>
    <name evidence="7" type="ORF">GUJ93_ZPchr0003g16773</name>
</gene>
<feature type="domain" description="Cyclin-like" evidence="5">
    <location>
        <begin position="27"/>
        <end position="115"/>
    </location>
</feature>
<evidence type="ECO:0000256" key="3">
    <source>
        <dbReference type="ARBA" id="ARBA00023127"/>
    </source>
</evidence>
<reference evidence="7" key="2">
    <citation type="submission" date="2021-02" db="EMBL/GenBank/DDBJ databases">
        <authorList>
            <person name="Kimball J.A."/>
            <person name="Haas M.W."/>
            <person name="Macchietto M."/>
            <person name="Kono T."/>
            <person name="Duquette J."/>
            <person name="Shao M."/>
        </authorList>
    </citation>
    <scope>NUCLEOTIDE SEQUENCE</scope>
    <source>
        <tissue evidence="7">Fresh leaf tissue</tissue>
    </source>
</reference>
<evidence type="ECO:0000313" key="7">
    <source>
        <dbReference type="EMBL" id="KAG8062738.1"/>
    </source>
</evidence>
<keyword evidence="8" id="KW-1185">Reference proteome</keyword>
<evidence type="ECO:0000256" key="2">
    <source>
        <dbReference type="ARBA" id="ARBA00022618"/>
    </source>
</evidence>
<evidence type="ECO:0000256" key="1">
    <source>
        <dbReference type="ARBA" id="ARBA00006955"/>
    </source>
</evidence>
<keyword evidence="4" id="KW-0131">Cell cycle</keyword>
<evidence type="ECO:0000256" key="4">
    <source>
        <dbReference type="ARBA" id="ARBA00023306"/>
    </source>
</evidence>
<evidence type="ECO:0000259" key="5">
    <source>
        <dbReference type="SMART" id="SM00385"/>
    </source>
</evidence>
<dbReference type="Pfam" id="PF02984">
    <property type="entry name" value="Cyclin_C"/>
    <property type="match status" value="1"/>
</dbReference>
<dbReference type="FunFam" id="1.10.472.10:FF:000013">
    <property type="entry name" value="Cyclin A1"/>
    <property type="match status" value="1"/>
</dbReference>
<reference evidence="7" key="1">
    <citation type="journal article" date="2021" name="bioRxiv">
        <title>Whole Genome Assembly and Annotation of Northern Wild Rice, Zizania palustris L., Supports a Whole Genome Duplication in the Zizania Genus.</title>
        <authorList>
            <person name="Haas M."/>
            <person name="Kono T."/>
            <person name="Macchietto M."/>
            <person name="Millas R."/>
            <person name="McGilp L."/>
            <person name="Shao M."/>
            <person name="Duquette J."/>
            <person name="Hirsch C.N."/>
            <person name="Kimball J."/>
        </authorList>
    </citation>
    <scope>NUCLEOTIDE SEQUENCE</scope>
    <source>
        <tissue evidence="7">Fresh leaf tissue</tissue>
    </source>
</reference>
<keyword evidence="2" id="KW-0132">Cell division</keyword>
<comment type="similarity">
    <text evidence="1">Belongs to the cyclin family. Cyclin AB subfamily.</text>
</comment>
<organism evidence="7 8">
    <name type="scientific">Zizania palustris</name>
    <name type="common">Northern wild rice</name>
    <dbReference type="NCBI Taxonomy" id="103762"/>
    <lineage>
        <taxon>Eukaryota</taxon>
        <taxon>Viridiplantae</taxon>
        <taxon>Streptophyta</taxon>
        <taxon>Embryophyta</taxon>
        <taxon>Tracheophyta</taxon>
        <taxon>Spermatophyta</taxon>
        <taxon>Magnoliopsida</taxon>
        <taxon>Liliopsida</taxon>
        <taxon>Poales</taxon>
        <taxon>Poaceae</taxon>
        <taxon>BOP clade</taxon>
        <taxon>Oryzoideae</taxon>
        <taxon>Oryzeae</taxon>
        <taxon>Zizaniinae</taxon>
        <taxon>Zizania</taxon>
    </lineage>
</organism>
<name>A0A8J5SCC2_ZIZPA</name>
<dbReference type="AlphaFoldDB" id="A0A8J5SCC2"/>
<sequence length="161" mass="18297">MKQEVVKMESDILNVLNFVMGSPTTKTFLRLFIRSCQEDNKYPSLSLEFMGSYLAELSLLEYGCVRLLPSVVAASAVFVARLTLNPDTNPWSKKLQAVTGYRSSELKDCITLIHDLQLNRKGSSLMAIRNKYKQHKICYPGKMPIFPVYSPKLLNHFLLSC</sequence>
<dbReference type="GO" id="GO:0051301">
    <property type="term" value="P:cell division"/>
    <property type="evidence" value="ECO:0007669"/>
    <property type="project" value="UniProtKB-KW"/>
</dbReference>
<evidence type="ECO:0000259" key="6">
    <source>
        <dbReference type="SMART" id="SM01332"/>
    </source>
</evidence>
<dbReference type="Proteomes" id="UP000729402">
    <property type="component" value="Unassembled WGS sequence"/>
</dbReference>
<dbReference type="SMART" id="SM00385">
    <property type="entry name" value="CYCLIN"/>
    <property type="match status" value="1"/>
</dbReference>
<protein>
    <recommendedName>
        <fullName evidence="9">Cyclin C-terminal domain-containing protein</fullName>
    </recommendedName>
</protein>
<dbReference type="InterPro" id="IPR039361">
    <property type="entry name" value="Cyclin"/>
</dbReference>